<organism evidence="6 7">
    <name type="scientific">Planomonospora sphaerica</name>
    <dbReference type="NCBI Taxonomy" id="161355"/>
    <lineage>
        <taxon>Bacteria</taxon>
        <taxon>Bacillati</taxon>
        <taxon>Actinomycetota</taxon>
        <taxon>Actinomycetes</taxon>
        <taxon>Streptosporangiales</taxon>
        <taxon>Streptosporangiaceae</taxon>
        <taxon>Planomonospora</taxon>
    </lineage>
</organism>
<dbReference type="RefSeq" id="WP_084008968.1">
    <property type="nucleotide sequence ID" value="NZ_BDCX01000018.1"/>
</dbReference>
<gene>
    <name evidence="6" type="ORF">PS9374_06318</name>
</gene>
<dbReference type="CDD" id="cd01335">
    <property type="entry name" value="Radical_SAM"/>
    <property type="match status" value="1"/>
</dbReference>
<dbReference type="NCBIfam" id="TIGR04267">
    <property type="entry name" value="mod_HExxH"/>
    <property type="match status" value="1"/>
</dbReference>
<dbReference type="SUPFAM" id="SSF102114">
    <property type="entry name" value="Radical SAM enzymes"/>
    <property type="match status" value="1"/>
</dbReference>
<dbReference type="Proteomes" id="UP000077701">
    <property type="component" value="Unassembled WGS sequence"/>
</dbReference>
<dbReference type="PANTHER" id="PTHR43273:SF8">
    <property type="entry name" value="RADICAL SAM DOMAIN PROTEIN"/>
    <property type="match status" value="1"/>
</dbReference>
<keyword evidence="2" id="KW-0479">Metal-binding</keyword>
<reference evidence="7" key="2">
    <citation type="submission" date="2016-04" db="EMBL/GenBank/DDBJ databases">
        <title>Planomonospora sphaerica JCM9374 whole genome shotgun sequence.</title>
        <authorList>
            <person name="Suzuki T."/>
            <person name="Dohra H."/>
            <person name="Kodani S."/>
        </authorList>
    </citation>
    <scope>NUCLEOTIDE SEQUENCE [LARGE SCALE GENOMIC DNA]</scope>
    <source>
        <strain evidence="7">JCM 9374</strain>
    </source>
</reference>
<dbReference type="Pfam" id="PF04055">
    <property type="entry name" value="Radical_SAM"/>
    <property type="match status" value="1"/>
</dbReference>
<dbReference type="InterPro" id="IPR023867">
    <property type="entry name" value="Sulphatase_maturase_rSAM"/>
</dbReference>
<keyword evidence="3" id="KW-0408">Iron</keyword>
<evidence type="ECO:0000313" key="6">
    <source>
        <dbReference type="EMBL" id="GAT70632.1"/>
    </source>
</evidence>
<dbReference type="EMBL" id="BDCX01000018">
    <property type="protein sequence ID" value="GAT70632.1"/>
    <property type="molecule type" value="Genomic_DNA"/>
</dbReference>
<evidence type="ECO:0000256" key="1">
    <source>
        <dbReference type="ARBA" id="ARBA00022691"/>
    </source>
</evidence>
<protein>
    <submittedName>
        <fullName evidence="6">FxsB family radical SAM/SPASM domain protein</fullName>
    </submittedName>
</protein>
<dbReference type="NCBIfam" id="TIGR04269">
    <property type="entry name" value="SAM_SPASM_FxsB"/>
    <property type="match status" value="1"/>
</dbReference>
<name>A0A171DNJ7_9ACTN</name>
<dbReference type="SFLD" id="SFLDG01067">
    <property type="entry name" value="SPASM/twitch_domain_containing"/>
    <property type="match status" value="1"/>
</dbReference>
<dbReference type="SFLD" id="SFLDS00029">
    <property type="entry name" value="Radical_SAM"/>
    <property type="match status" value="1"/>
</dbReference>
<keyword evidence="4" id="KW-0411">Iron-sulfur</keyword>
<evidence type="ECO:0000313" key="7">
    <source>
        <dbReference type="Proteomes" id="UP000077701"/>
    </source>
</evidence>
<evidence type="ECO:0000256" key="3">
    <source>
        <dbReference type="ARBA" id="ARBA00023004"/>
    </source>
</evidence>
<keyword evidence="7" id="KW-1185">Reference proteome</keyword>
<reference evidence="6 7" key="1">
    <citation type="journal article" date="2016" name="Genome Announc.">
        <title>Draft Genome Sequence of Planomonospora sphaerica JCM9374, a Rare Actinomycete.</title>
        <authorList>
            <person name="Dohra H."/>
            <person name="Suzuki T."/>
            <person name="Inoue Y."/>
            <person name="Kodani S."/>
        </authorList>
    </citation>
    <scope>NUCLEOTIDE SEQUENCE [LARGE SCALE GENOMIC DNA]</scope>
    <source>
        <strain evidence="6 7">JCM 9374</strain>
    </source>
</reference>
<evidence type="ECO:0000256" key="2">
    <source>
        <dbReference type="ARBA" id="ARBA00022723"/>
    </source>
</evidence>
<sequence length="847" mass="91495">MHEWPSTLDVGELMAGGWRPTPFRQFILKIHSRCDLACAYCYMYEMADTSWRGRPKRMTPETFAATAARIAEHTRTHGLTEIEVVLHGGEPLLAGREAIRDLVTRIRSAVGGGTRVRVALQTNATLLDHGYLDLFAELDLRVGVSLDGDGAMHDRSRRRANGQGSHAAVVKALGLLTSPAYRHLFSGLLCTVDLRNDPLGAYEALLAFGPPAVDFLLPHGNWSAPPPGRDPGAGATPYADWLIPVFDRWYRSPRQPTRVRLFDEIVHLLLGGASASEAVGLSPAAMVVVETDGGIEQSDFLKSAYQGAPETGLHVARDSFDDVLLLPAVAARQIGELALSAACRRCPVGRVCGGGLYAHRYREGNGFANPSVYCPDLLRLIEHVKHTVEADLSARIRAHRRSRPVGTDQGTPMELREHRIPAEVLSALAGGGGGAAVVARLAAAQRSKHVLLVHEVMRSARVTGHPRATVARRAYDLLAAVQQRHPEAVETVLRHPSVGAWARHTVMALRRGDEEARPEQLAALAAAAAIRSGTVCEIDVPAVEGVVTLPSLGQAVLSPTLSEATVQCFADGADVMADGLVVRVPRDPHDDAPGWRGLRTLSVNTDGSPFHVTVDDLDPYRMPGTANMGGRLSSAEVERWQATLTGAWRLLVRHHRSVADEVRAAISVLTPLNAPPQGQSSASSRETFGSVALSAQPDATTFAVTLTHEMQHAKLSALLDIVPLTGPDDGSRHYAPWRPDPRPVPGLLQGAYAYMGVTDFWRRQLRVDSGAAALEAGAEFFRWRAAARLVCGTILGSGRLTPSGELFVTTMARRLDDWSQVAVPAAARALGRERADRHRALWVERNG</sequence>
<dbReference type="Gene3D" id="3.20.20.70">
    <property type="entry name" value="Aldolase class I"/>
    <property type="match status" value="1"/>
</dbReference>
<dbReference type="GO" id="GO:0046872">
    <property type="term" value="F:metal ion binding"/>
    <property type="evidence" value="ECO:0007669"/>
    <property type="project" value="UniProtKB-KW"/>
</dbReference>
<dbReference type="SFLD" id="SFLDG01386">
    <property type="entry name" value="main_SPASM_domain-containing"/>
    <property type="match status" value="1"/>
</dbReference>
<dbReference type="InterPro" id="IPR013785">
    <property type="entry name" value="Aldolase_TIM"/>
</dbReference>
<dbReference type="GO" id="GO:0016491">
    <property type="term" value="F:oxidoreductase activity"/>
    <property type="evidence" value="ECO:0007669"/>
    <property type="project" value="InterPro"/>
</dbReference>
<feature type="domain" description="Radical SAM core" evidence="5">
    <location>
        <begin position="20"/>
        <end position="254"/>
    </location>
</feature>
<dbReference type="AlphaFoldDB" id="A0A171DNJ7"/>
<keyword evidence="1" id="KW-0949">S-adenosyl-L-methionine</keyword>
<dbReference type="GO" id="GO:0051536">
    <property type="term" value="F:iron-sulfur cluster binding"/>
    <property type="evidence" value="ECO:0007669"/>
    <property type="project" value="UniProtKB-KW"/>
</dbReference>
<dbReference type="InterPro" id="IPR026335">
    <property type="entry name" value="rSAM_SPASM_FxsB"/>
</dbReference>
<evidence type="ECO:0000259" key="5">
    <source>
        <dbReference type="PROSITE" id="PS51918"/>
    </source>
</evidence>
<dbReference type="OrthoDB" id="9782387at2"/>
<dbReference type="InterPro" id="IPR007197">
    <property type="entry name" value="rSAM"/>
</dbReference>
<dbReference type="InterPro" id="IPR026337">
    <property type="entry name" value="AKG_HExxH"/>
</dbReference>
<dbReference type="STRING" id="161355.PS9374_06318"/>
<dbReference type="InterPro" id="IPR058240">
    <property type="entry name" value="rSAM_sf"/>
</dbReference>
<proteinExistence type="predicted"/>
<dbReference type="PANTHER" id="PTHR43273">
    <property type="entry name" value="ANAEROBIC SULFATASE-MATURATING ENZYME HOMOLOG ASLB-RELATED"/>
    <property type="match status" value="1"/>
</dbReference>
<dbReference type="PROSITE" id="PS51918">
    <property type="entry name" value="RADICAL_SAM"/>
    <property type="match status" value="1"/>
</dbReference>
<dbReference type="SFLD" id="SFLDG01072">
    <property type="entry name" value="dehydrogenase_like"/>
    <property type="match status" value="1"/>
</dbReference>
<comment type="caution">
    <text evidence="6">The sequence shown here is derived from an EMBL/GenBank/DDBJ whole genome shotgun (WGS) entry which is preliminary data.</text>
</comment>
<accession>A0A171DNJ7</accession>
<evidence type="ECO:0000256" key="4">
    <source>
        <dbReference type="ARBA" id="ARBA00023014"/>
    </source>
</evidence>